<organism evidence="3 4">
    <name type="scientific">Erythrobacter longus</name>
    <dbReference type="NCBI Taxonomy" id="1044"/>
    <lineage>
        <taxon>Bacteria</taxon>
        <taxon>Pseudomonadati</taxon>
        <taxon>Pseudomonadota</taxon>
        <taxon>Alphaproteobacteria</taxon>
        <taxon>Sphingomonadales</taxon>
        <taxon>Erythrobacteraceae</taxon>
        <taxon>Erythrobacter/Porphyrobacter group</taxon>
        <taxon>Erythrobacter</taxon>
    </lineage>
</organism>
<evidence type="ECO:0000259" key="2">
    <source>
        <dbReference type="PROSITE" id="PS50263"/>
    </source>
</evidence>
<keyword evidence="1" id="KW-0378">Hydrolase</keyword>
<dbReference type="OrthoDB" id="9811121at2"/>
<dbReference type="PANTHER" id="PTHR23088:SF27">
    <property type="entry name" value="DEAMINATED GLUTATHIONE AMIDASE"/>
    <property type="match status" value="1"/>
</dbReference>
<evidence type="ECO:0000313" key="3">
    <source>
        <dbReference type="EMBL" id="KEO91489.1"/>
    </source>
</evidence>
<reference evidence="3 4" key="1">
    <citation type="submission" date="2014-04" db="EMBL/GenBank/DDBJ databases">
        <title>A comprehensive comparison of genomes of Erythrobacter spp. strains.</title>
        <authorList>
            <person name="Zheng Q."/>
        </authorList>
    </citation>
    <scope>NUCLEOTIDE SEQUENCE [LARGE SCALE GENOMIC DNA]</scope>
    <source>
        <strain evidence="3 4">DSM 6997</strain>
    </source>
</reference>
<evidence type="ECO:0000313" key="4">
    <source>
        <dbReference type="Proteomes" id="UP000027647"/>
    </source>
</evidence>
<dbReference type="PANTHER" id="PTHR23088">
    <property type="entry name" value="NITRILASE-RELATED"/>
    <property type="match status" value="1"/>
</dbReference>
<sequence>MPKIAVLQMTSGIDPEANFQAIEKALKEAQSAGADVLFTPEMSLLLDRNRTRAAETMASPDYLEIRARLNDLAMSGHTDLALGSMPVPLEGGKNANRSVYFHSDGEQAAQYDKIHMFDVDLASGESWRESNAYEPGKFVVTEPDTPLGTMGLTVCYDLRFPALFDALGKARCDVIAVPAAFTKPTGEAHWHILLRARAIEASAFVIAAAQVGKHEDGRETYGHSLVVDPWGEVLLDMGGKEAGLGFCDIDLARIAEVRGQIPSLANRREMPKSGWDNRMG</sequence>
<gene>
    <name evidence="3" type="ORF">EH31_02140</name>
</gene>
<dbReference type="GO" id="GO:0016811">
    <property type="term" value="F:hydrolase activity, acting on carbon-nitrogen (but not peptide) bonds, in linear amides"/>
    <property type="evidence" value="ECO:0007669"/>
    <property type="project" value="InterPro"/>
</dbReference>
<feature type="domain" description="CN hydrolase" evidence="2">
    <location>
        <begin position="2"/>
        <end position="251"/>
    </location>
</feature>
<accession>A0A074MDF4</accession>
<proteinExistence type="predicted"/>
<dbReference type="EMBL" id="JMIW01000001">
    <property type="protein sequence ID" value="KEO91489.1"/>
    <property type="molecule type" value="Genomic_DNA"/>
</dbReference>
<comment type="caution">
    <text evidence="3">The sequence shown here is derived from an EMBL/GenBank/DDBJ whole genome shotgun (WGS) entry which is preliminary data.</text>
</comment>
<dbReference type="PROSITE" id="PS50263">
    <property type="entry name" value="CN_HYDROLASE"/>
    <property type="match status" value="1"/>
</dbReference>
<dbReference type="Proteomes" id="UP000027647">
    <property type="component" value="Unassembled WGS sequence"/>
</dbReference>
<dbReference type="InterPro" id="IPR036526">
    <property type="entry name" value="C-N_Hydrolase_sf"/>
</dbReference>
<dbReference type="InterPro" id="IPR045254">
    <property type="entry name" value="Nit1/2_C-N_Hydrolase"/>
</dbReference>
<dbReference type="Pfam" id="PF00795">
    <property type="entry name" value="CN_hydrolase"/>
    <property type="match status" value="1"/>
</dbReference>
<dbReference type="AlphaFoldDB" id="A0A074MDF4"/>
<dbReference type="CDD" id="cd07572">
    <property type="entry name" value="nit"/>
    <property type="match status" value="1"/>
</dbReference>
<dbReference type="InterPro" id="IPR003010">
    <property type="entry name" value="C-N_Hydrolase"/>
</dbReference>
<dbReference type="STRING" id="1044.EH31_02140"/>
<dbReference type="SUPFAM" id="SSF56317">
    <property type="entry name" value="Carbon-nitrogen hydrolase"/>
    <property type="match status" value="1"/>
</dbReference>
<dbReference type="Gene3D" id="3.60.110.10">
    <property type="entry name" value="Carbon-nitrogen hydrolase"/>
    <property type="match status" value="1"/>
</dbReference>
<dbReference type="RefSeq" id="WP_034957756.1">
    <property type="nucleotide sequence ID" value="NZ_JMIW01000001.1"/>
</dbReference>
<dbReference type="eggNOG" id="COG0388">
    <property type="taxonomic scope" value="Bacteria"/>
</dbReference>
<protein>
    <submittedName>
        <fullName evidence="3">Nitrilase</fullName>
    </submittedName>
</protein>
<evidence type="ECO:0000256" key="1">
    <source>
        <dbReference type="ARBA" id="ARBA00022801"/>
    </source>
</evidence>
<keyword evidence="4" id="KW-1185">Reference proteome</keyword>
<name>A0A074MDF4_ERYLO</name>